<accession>A0ABM1E148</accession>
<dbReference type="PANTHER" id="PTHR10963:SF55">
    <property type="entry name" value="GLYCOSIDE HYDROLASE FAMILY 16 PROTEIN"/>
    <property type="match status" value="1"/>
</dbReference>
<proteinExistence type="inferred from homology"/>
<sequence length="206" mass="23369">MVIVAVQTPSECNRFPCLIFEDNFDELDIETWEHEITMSGGGNWEFQLYQNNRSNSYTRDGKLFIKPMLLEDKYSPGFVKSGSVNLWGMNGVGDVCTGHSYSGCERKGNGVHYLNPVTSARLRTLNSFAFRYGRVEVRAKMPAGDWLWPAIWMLPRGWPYGQWPASGEIDIVESREYLEGLFGGSIGSHASVRLFVRERSVVKVSR</sequence>
<dbReference type="Proteomes" id="UP000695022">
    <property type="component" value="Unplaced"/>
</dbReference>
<protein>
    <submittedName>
        <fullName evidence="4">Beta-1,3-glucan-binding protein-like</fullName>
    </submittedName>
</protein>
<gene>
    <name evidence="4" type="primary">LOC106807920</name>
</gene>
<evidence type="ECO:0000313" key="4">
    <source>
        <dbReference type="RefSeq" id="XP_014665919.1"/>
    </source>
</evidence>
<dbReference type="PROSITE" id="PS51762">
    <property type="entry name" value="GH16_2"/>
    <property type="match status" value="1"/>
</dbReference>
<feature type="domain" description="GH16" evidence="2">
    <location>
        <begin position="2"/>
        <end position="206"/>
    </location>
</feature>
<dbReference type="Gene3D" id="2.60.120.200">
    <property type="match status" value="1"/>
</dbReference>
<evidence type="ECO:0000259" key="2">
    <source>
        <dbReference type="PROSITE" id="PS51762"/>
    </source>
</evidence>
<comment type="similarity">
    <text evidence="1">Belongs to the glycosyl hydrolase 16 family.</text>
</comment>
<reference evidence="4" key="1">
    <citation type="submission" date="2025-08" db="UniProtKB">
        <authorList>
            <consortium name="RefSeq"/>
        </authorList>
    </citation>
    <scope>IDENTIFICATION</scope>
</reference>
<dbReference type="InterPro" id="IPR000757">
    <property type="entry name" value="Beta-glucanase-like"/>
</dbReference>
<dbReference type="Pfam" id="PF26113">
    <property type="entry name" value="GH16_XgeA"/>
    <property type="match status" value="1"/>
</dbReference>
<dbReference type="GeneID" id="106807920"/>
<organism evidence="3 4">
    <name type="scientific">Priapulus caudatus</name>
    <name type="common">Priapulid worm</name>
    <dbReference type="NCBI Taxonomy" id="37621"/>
    <lineage>
        <taxon>Eukaryota</taxon>
        <taxon>Metazoa</taxon>
        <taxon>Ecdysozoa</taxon>
        <taxon>Scalidophora</taxon>
        <taxon>Priapulida</taxon>
        <taxon>Priapulimorpha</taxon>
        <taxon>Priapulimorphida</taxon>
        <taxon>Priapulidae</taxon>
        <taxon>Priapulus</taxon>
    </lineage>
</organism>
<dbReference type="InterPro" id="IPR013320">
    <property type="entry name" value="ConA-like_dom_sf"/>
</dbReference>
<dbReference type="InterPro" id="IPR050546">
    <property type="entry name" value="Glycosyl_Hydrlase_16"/>
</dbReference>
<dbReference type="SUPFAM" id="SSF49899">
    <property type="entry name" value="Concanavalin A-like lectins/glucanases"/>
    <property type="match status" value="1"/>
</dbReference>
<dbReference type="PANTHER" id="PTHR10963">
    <property type="entry name" value="GLYCOSYL HYDROLASE-RELATED"/>
    <property type="match status" value="1"/>
</dbReference>
<evidence type="ECO:0000313" key="3">
    <source>
        <dbReference type="Proteomes" id="UP000695022"/>
    </source>
</evidence>
<name>A0ABM1E148_PRICU</name>
<evidence type="ECO:0000256" key="1">
    <source>
        <dbReference type="ARBA" id="ARBA00006865"/>
    </source>
</evidence>
<dbReference type="RefSeq" id="XP_014665919.1">
    <property type="nucleotide sequence ID" value="XM_014810433.1"/>
</dbReference>
<keyword evidence="3" id="KW-1185">Reference proteome</keyword>